<evidence type="ECO:0000256" key="1">
    <source>
        <dbReference type="ARBA" id="ARBA00000085"/>
    </source>
</evidence>
<sequence>MERFIIKAQSKIEESRRRAEAASEAKSVFLATMSHEIRTPLNGVLGLAELLMDTELGDQQRHMIRIMKASGNSLLRIINDVLDLSKAEAGKLELEAEVFDAHSLCQEVIDLFLPQARSKNISLGLAADPGNGRWRVSGYSTAVRQIVVNLVSNAVKFTERGSVVIDLKEETAETTGMRTLRIAVRDTGNGVPQEAKESIFEQFTQADASRTARVGGTGLGLAITRKLTEAINGRIYLESTAGSGSEFILEFPVENAPAAAAEPDSAHMTSFTFSKKVLVADDNRVNQIVVVKFLEGMGCATKVAANGAEAVELENSWSPDLVLMDVRMPEMDGLDATRAIRAKELEGRLPAVPIIGLSANAMREDHDAGISAGMCDYLSKPINKAKLANALARLWPNEHYKPKEATVRCA</sequence>
<dbReference type="InterPro" id="IPR036890">
    <property type="entry name" value="HATPase_C_sf"/>
</dbReference>
<evidence type="ECO:0000313" key="15">
    <source>
        <dbReference type="Proteomes" id="UP000018780"/>
    </source>
</evidence>
<evidence type="ECO:0000256" key="2">
    <source>
        <dbReference type="ARBA" id="ARBA00012438"/>
    </source>
</evidence>
<dbReference type="InterPro" id="IPR036097">
    <property type="entry name" value="HisK_dim/P_sf"/>
</dbReference>
<keyword evidence="7" id="KW-0067">ATP-binding</keyword>
<comment type="catalytic activity">
    <reaction evidence="1">
        <text>ATP + protein L-histidine = ADP + protein N-phospho-L-histidine.</text>
        <dbReference type="EC" id="2.7.13.3"/>
    </reaction>
</comment>
<protein>
    <recommendedName>
        <fullName evidence="10">Sensory/regulatory protein RpfC</fullName>
        <ecNumber evidence="2">2.7.13.3</ecNumber>
    </recommendedName>
</protein>
<dbReference type="EC" id="2.7.13.3" evidence="2"/>
<evidence type="ECO:0000256" key="5">
    <source>
        <dbReference type="ARBA" id="ARBA00022741"/>
    </source>
</evidence>
<dbReference type="AlphaFoldDB" id="V9VT08"/>
<accession>V9VT08</accession>
<organism evidence="14 15">
    <name type="scientific">Leisingera methylohalidivorans DSM 14336</name>
    <dbReference type="NCBI Taxonomy" id="999552"/>
    <lineage>
        <taxon>Bacteria</taxon>
        <taxon>Pseudomonadati</taxon>
        <taxon>Pseudomonadota</taxon>
        <taxon>Alphaproteobacteria</taxon>
        <taxon>Rhodobacterales</taxon>
        <taxon>Roseobacteraceae</taxon>
        <taxon>Leisingera</taxon>
    </lineage>
</organism>
<keyword evidence="5" id="KW-0547">Nucleotide-binding</keyword>
<keyword evidence="15" id="KW-1185">Reference proteome</keyword>
<dbReference type="PANTHER" id="PTHR45339">
    <property type="entry name" value="HYBRID SIGNAL TRANSDUCTION HISTIDINE KINASE J"/>
    <property type="match status" value="1"/>
</dbReference>
<dbReference type="InterPro" id="IPR011006">
    <property type="entry name" value="CheY-like_superfamily"/>
</dbReference>
<feature type="modified residue" description="4-aspartylphosphate" evidence="11">
    <location>
        <position position="325"/>
    </location>
</feature>
<name>V9VT08_9RHOB</name>
<dbReference type="FunFam" id="3.30.565.10:FF:000010">
    <property type="entry name" value="Sensor histidine kinase RcsC"/>
    <property type="match status" value="1"/>
</dbReference>
<dbReference type="PROSITE" id="PS50109">
    <property type="entry name" value="HIS_KIN"/>
    <property type="match status" value="1"/>
</dbReference>
<comment type="subunit">
    <text evidence="9">At low DSF concentrations, interacts with RpfF.</text>
</comment>
<evidence type="ECO:0000259" key="13">
    <source>
        <dbReference type="PROSITE" id="PS50110"/>
    </source>
</evidence>
<evidence type="ECO:0000256" key="6">
    <source>
        <dbReference type="ARBA" id="ARBA00022777"/>
    </source>
</evidence>
<keyword evidence="6 14" id="KW-0418">Kinase</keyword>
<dbReference type="Pfam" id="PF02518">
    <property type="entry name" value="HATPase_c"/>
    <property type="match status" value="1"/>
</dbReference>
<evidence type="ECO:0000256" key="8">
    <source>
        <dbReference type="ARBA" id="ARBA00023012"/>
    </source>
</evidence>
<dbReference type="InterPro" id="IPR001789">
    <property type="entry name" value="Sig_transdc_resp-reg_receiver"/>
</dbReference>
<evidence type="ECO:0000256" key="4">
    <source>
        <dbReference type="ARBA" id="ARBA00022679"/>
    </source>
</evidence>
<evidence type="ECO:0000313" key="14">
    <source>
        <dbReference type="EMBL" id="AHD01163.1"/>
    </source>
</evidence>
<dbReference type="STRING" id="999552.METH_11130"/>
<dbReference type="Proteomes" id="UP000018780">
    <property type="component" value="Chromosome"/>
</dbReference>
<dbReference type="SUPFAM" id="SSF55874">
    <property type="entry name" value="ATPase domain of HSP90 chaperone/DNA topoisomerase II/histidine kinase"/>
    <property type="match status" value="1"/>
</dbReference>
<evidence type="ECO:0000256" key="7">
    <source>
        <dbReference type="ARBA" id="ARBA00022840"/>
    </source>
</evidence>
<dbReference type="HOGENOM" id="CLU_000445_114_15_5"/>
<feature type="domain" description="Response regulatory" evidence="13">
    <location>
        <begin position="276"/>
        <end position="395"/>
    </location>
</feature>
<dbReference type="SMART" id="SM00448">
    <property type="entry name" value="REC"/>
    <property type="match status" value="1"/>
</dbReference>
<dbReference type="Gene3D" id="3.40.50.2300">
    <property type="match status" value="1"/>
</dbReference>
<dbReference type="SUPFAM" id="SSF47384">
    <property type="entry name" value="Homodimeric domain of signal transducing histidine kinase"/>
    <property type="match status" value="1"/>
</dbReference>
<dbReference type="FunFam" id="1.10.287.130:FF:000002">
    <property type="entry name" value="Two-component osmosensing histidine kinase"/>
    <property type="match status" value="1"/>
</dbReference>
<dbReference type="PRINTS" id="PR00344">
    <property type="entry name" value="BCTRLSENSOR"/>
</dbReference>
<dbReference type="KEGG" id="lmd:METH_11130"/>
<dbReference type="InterPro" id="IPR005467">
    <property type="entry name" value="His_kinase_dom"/>
</dbReference>
<dbReference type="InterPro" id="IPR003594">
    <property type="entry name" value="HATPase_dom"/>
</dbReference>
<dbReference type="PATRIC" id="fig|999552.6.peg.2221"/>
<dbReference type="Pfam" id="PF00072">
    <property type="entry name" value="Response_reg"/>
    <property type="match status" value="1"/>
</dbReference>
<evidence type="ECO:0000256" key="9">
    <source>
        <dbReference type="ARBA" id="ARBA00064003"/>
    </source>
</evidence>
<dbReference type="Gene3D" id="1.10.287.130">
    <property type="match status" value="1"/>
</dbReference>
<keyword evidence="4" id="KW-0808">Transferase</keyword>
<keyword evidence="3 11" id="KW-0597">Phosphoprotein</keyword>
<gene>
    <name evidence="14" type="ORF">METH_11130</name>
</gene>
<dbReference type="InterPro" id="IPR004358">
    <property type="entry name" value="Sig_transdc_His_kin-like_C"/>
</dbReference>
<dbReference type="CDD" id="cd16922">
    <property type="entry name" value="HATPase_EvgS-ArcB-TorS-like"/>
    <property type="match status" value="1"/>
</dbReference>
<keyword evidence="8" id="KW-0902">Two-component regulatory system</keyword>
<dbReference type="CDD" id="cd17546">
    <property type="entry name" value="REC_hyHK_CKI1_RcsC-like"/>
    <property type="match status" value="1"/>
</dbReference>
<dbReference type="Pfam" id="PF00512">
    <property type="entry name" value="HisKA"/>
    <property type="match status" value="1"/>
</dbReference>
<dbReference type="GO" id="GO:0000155">
    <property type="term" value="F:phosphorelay sensor kinase activity"/>
    <property type="evidence" value="ECO:0007669"/>
    <property type="project" value="InterPro"/>
</dbReference>
<feature type="domain" description="Histidine kinase" evidence="12">
    <location>
        <begin position="32"/>
        <end position="255"/>
    </location>
</feature>
<reference evidence="14 15" key="1">
    <citation type="submission" date="2013-09" db="EMBL/GenBank/DDBJ databases">
        <authorList>
            <consortium name="DOE Joint Genome Institute"/>
            <person name="Klenk H.-P."/>
            <person name="Huntemann M."/>
            <person name="Han J."/>
            <person name="Chen A."/>
            <person name="Kyrpides N."/>
            <person name="Mavromatis K."/>
            <person name="Markowitz V."/>
            <person name="Palaniappan K."/>
            <person name="Ivanova N."/>
            <person name="Schaumberg A."/>
            <person name="Pati A."/>
            <person name="Liolios K."/>
            <person name="Nordberg H.P."/>
            <person name="Cantor M.N."/>
            <person name="Hua S.X."/>
            <person name="Woyke T."/>
        </authorList>
    </citation>
    <scope>NUCLEOTIDE SEQUENCE [LARGE SCALE GENOMIC DNA]</scope>
    <source>
        <strain evidence="14 15">DSM 14336</strain>
    </source>
</reference>
<dbReference type="Gene3D" id="3.30.565.10">
    <property type="entry name" value="Histidine kinase-like ATPase, C-terminal domain"/>
    <property type="match status" value="1"/>
</dbReference>
<dbReference type="CDD" id="cd00082">
    <property type="entry name" value="HisKA"/>
    <property type="match status" value="1"/>
</dbReference>
<evidence type="ECO:0000259" key="12">
    <source>
        <dbReference type="PROSITE" id="PS50109"/>
    </source>
</evidence>
<evidence type="ECO:0000256" key="11">
    <source>
        <dbReference type="PROSITE-ProRule" id="PRU00169"/>
    </source>
</evidence>
<dbReference type="SMART" id="SM00387">
    <property type="entry name" value="HATPase_c"/>
    <property type="match status" value="1"/>
</dbReference>
<dbReference type="GO" id="GO:0005524">
    <property type="term" value="F:ATP binding"/>
    <property type="evidence" value="ECO:0007669"/>
    <property type="project" value="UniProtKB-KW"/>
</dbReference>
<proteinExistence type="predicted"/>
<dbReference type="EMBL" id="CP006773">
    <property type="protein sequence ID" value="AHD01163.1"/>
    <property type="molecule type" value="Genomic_DNA"/>
</dbReference>
<evidence type="ECO:0000256" key="10">
    <source>
        <dbReference type="ARBA" id="ARBA00068150"/>
    </source>
</evidence>
<dbReference type="PANTHER" id="PTHR45339:SF1">
    <property type="entry name" value="HYBRID SIGNAL TRANSDUCTION HISTIDINE KINASE J"/>
    <property type="match status" value="1"/>
</dbReference>
<dbReference type="InterPro" id="IPR003661">
    <property type="entry name" value="HisK_dim/P_dom"/>
</dbReference>
<dbReference type="PROSITE" id="PS50110">
    <property type="entry name" value="RESPONSE_REGULATORY"/>
    <property type="match status" value="1"/>
</dbReference>
<evidence type="ECO:0000256" key="3">
    <source>
        <dbReference type="ARBA" id="ARBA00022553"/>
    </source>
</evidence>
<dbReference type="SUPFAM" id="SSF52172">
    <property type="entry name" value="CheY-like"/>
    <property type="match status" value="1"/>
</dbReference>
<dbReference type="SMART" id="SM00388">
    <property type="entry name" value="HisKA"/>
    <property type="match status" value="1"/>
</dbReference>